<organism evidence="2 3">
    <name type="scientific">Emiliania huxleyi (strain CCMP1516)</name>
    <dbReference type="NCBI Taxonomy" id="280463"/>
    <lineage>
        <taxon>Eukaryota</taxon>
        <taxon>Haptista</taxon>
        <taxon>Haptophyta</taxon>
        <taxon>Prymnesiophyceae</taxon>
        <taxon>Isochrysidales</taxon>
        <taxon>Noelaerhabdaceae</taxon>
        <taxon>Emiliania</taxon>
    </lineage>
</organism>
<feature type="region of interest" description="Disordered" evidence="1">
    <location>
        <begin position="151"/>
        <end position="231"/>
    </location>
</feature>
<feature type="compositionally biased region" description="Low complexity" evidence="1">
    <location>
        <begin position="435"/>
        <end position="447"/>
    </location>
</feature>
<dbReference type="PaxDb" id="2903-EOD26852"/>
<accession>A0A0D3JTL7</accession>
<feature type="compositionally biased region" description="Low complexity" evidence="1">
    <location>
        <begin position="158"/>
        <end position="167"/>
    </location>
</feature>
<name>A0A0D3JTL7_EMIH1</name>
<feature type="compositionally biased region" description="Basic and acidic residues" evidence="1">
    <location>
        <begin position="462"/>
        <end position="476"/>
    </location>
</feature>
<reference evidence="2" key="2">
    <citation type="submission" date="2024-10" db="UniProtKB">
        <authorList>
            <consortium name="EnsemblProtists"/>
        </authorList>
    </citation>
    <scope>IDENTIFICATION</scope>
</reference>
<dbReference type="AlphaFoldDB" id="A0A0D3JTL7"/>
<dbReference type="KEGG" id="ehx:EMIHUDRAFT_468947"/>
<dbReference type="RefSeq" id="XP_005779281.1">
    <property type="nucleotide sequence ID" value="XM_005779224.1"/>
</dbReference>
<dbReference type="GeneID" id="17272395"/>
<evidence type="ECO:0000256" key="1">
    <source>
        <dbReference type="SAM" id="MobiDB-lite"/>
    </source>
</evidence>
<feature type="compositionally biased region" description="Low complexity" evidence="1">
    <location>
        <begin position="174"/>
        <end position="214"/>
    </location>
</feature>
<proteinExistence type="predicted"/>
<feature type="region of interest" description="Disordered" evidence="1">
    <location>
        <begin position="337"/>
        <end position="375"/>
    </location>
</feature>
<evidence type="ECO:0008006" key="4">
    <source>
        <dbReference type="Google" id="ProtNLM"/>
    </source>
</evidence>
<feature type="compositionally biased region" description="Acidic residues" evidence="1">
    <location>
        <begin position="355"/>
        <end position="368"/>
    </location>
</feature>
<reference evidence="3" key="1">
    <citation type="journal article" date="2013" name="Nature">
        <title>Pan genome of the phytoplankton Emiliania underpins its global distribution.</title>
        <authorList>
            <person name="Read B.A."/>
            <person name="Kegel J."/>
            <person name="Klute M.J."/>
            <person name="Kuo A."/>
            <person name="Lefebvre S.C."/>
            <person name="Maumus F."/>
            <person name="Mayer C."/>
            <person name="Miller J."/>
            <person name="Monier A."/>
            <person name="Salamov A."/>
            <person name="Young J."/>
            <person name="Aguilar M."/>
            <person name="Claverie J.M."/>
            <person name="Frickenhaus S."/>
            <person name="Gonzalez K."/>
            <person name="Herman E.K."/>
            <person name="Lin Y.C."/>
            <person name="Napier J."/>
            <person name="Ogata H."/>
            <person name="Sarno A.F."/>
            <person name="Shmutz J."/>
            <person name="Schroeder D."/>
            <person name="de Vargas C."/>
            <person name="Verret F."/>
            <person name="von Dassow P."/>
            <person name="Valentin K."/>
            <person name="Van de Peer Y."/>
            <person name="Wheeler G."/>
            <person name="Dacks J.B."/>
            <person name="Delwiche C.F."/>
            <person name="Dyhrman S.T."/>
            <person name="Glockner G."/>
            <person name="John U."/>
            <person name="Richards T."/>
            <person name="Worden A.Z."/>
            <person name="Zhang X."/>
            <person name="Grigoriev I.V."/>
            <person name="Allen A.E."/>
            <person name="Bidle K."/>
            <person name="Borodovsky M."/>
            <person name="Bowler C."/>
            <person name="Brownlee C."/>
            <person name="Cock J.M."/>
            <person name="Elias M."/>
            <person name="Gladyshev V.N."/>
            <person name="Groth M."/>
            <person name="Guda C."/>
            <person name="Hadaegh A."/>
            <person name="Iglesias-Rodriguez M.D."/>
            <person name="Jenkins J."/>
            <person name="Jones B.M."/>
            <person name="Lawson T."/>
            <person name="Leese F."/>
            <person name="Lindquist E."/>
            <person name="Lobanov A."/>
            <person name="Lomsadze A."/>
            <person name="Malik S.B."/>
            <person name="Marsh M.E."/>
            <person name="Mackinder L."/>
            <person name="Mock T."/>
            <person name="Mueller-Roeber B."/>
            <person name="Pagarete A."/>
            <person name="Parker M."/>
            <person name="Probert I."/>
            <person name="Quesneville H."/>
            <person name="Raines C."/>
            <person name="Rensing S.A."/>
            <person name="Riano-Pachon D.M."/>
            <person name="Richier S."/>
            <person name="Rokitta S."/>
            <person name="Shiraiwa Y."/>
            <person name="Soanes D.M."/>
            <person name="van der Giezen M."/>
            <person name="Wahlund T.M."/>
            <person name="Williams B."/>
            <person name="Wilson W."/>
            <person name="Wolfe G."/>
            <person name="Wurch L.L."/>
        </authorList>
    </citation>
    <scope>NUCLEOTIDE SEQUENCE</scope>
</reference>
<dbReference type="InterPro" id="IPR029063">
    <property type="entry name" value="SAM-dependent_MTases_sf"/>
</dbReference>
<evidence type="ECO:0000313" key="2">
    <source>
        <dbReference type="EnsemblProtists" id="EOD26852"/>
    </source>
</evidence>
<evidence type="ECO:0000313" key="3">
    <source>
        <dbReference type="Proteomes" id="UP000013827"/>
    </source>
</evidence>
<dbReference type="Gene3D" id="3.40.50.150">
    <property type="entry name" value="Vaccinia Virus protein VP39"/>
    <property type="match status" value="1"/>
</dbReference>
<feature type="compositionally biased region" description="Basic residues" evidence="1">
    <location>
        <begin position="112"/>
        <end position="121"/>
    </location>
</feature>
<sequence>MEDELALVSSCQSLRRGQVWVHWLGYGAERSCWVDATSEVEATGCPDSADVLLPGIDAPKVYAAMSLIESPDAEAEAAAILGRPVSGGRSGGGGDVSPVKKRRRTGWAGGGRRSRKPKAPRKAYEKRVHIITVSRDGVRELREIRRTIGGGRGAKAFSSNGEPSAAASEEEEVGAAGDRMTSPEALSSSPSTSTSAEPPAEVDAAGGAAAREVSGGSGSNEGGSGSSGGSSPRDCSAWIGLFDAEEFDWSKGAPRPRYLRYKPLTSAKGEGTVRWPLKALRGIGDSDFLFSIDSGTFELCAGPSHTFPVSQRLRVRDDTLVALVGAAHGCVLPPRAAAAPSRAAPEPPRAGDALSESEEEESSDEEEAGACPLQPLMFAVPQVEIEVEERKDVKQVYALADRLSYHDWGLCSKDATLHASRRNSFASAAHGAGSPRPTDTPTGAAAAAPPPGEGAGSVGDDALGRREPEPSRRESVDSLCGEGAVLPGRGDLTTVTSEGYGEATLGTCERLVRLLMRLTECVPAMEGWGGGWNLDADATLLDIGSGYGKVVVHAKLLSRCRAAHGLECALDDDLLRGVSFCCADATREAVQPVAKMRFVTTGRERCTVFIYVNAQFVPGV</sequence>
<dbReference type="HOGENOM" id="CLU_441079_0_0_1"/>
<feature type="compositionally biased region" description="Gly residues" evidence="1">
    <location>
        <begin position="215"/>
        <end position="228"/>
    </location>
</feature>
<protein>
    <recommendedName>
        <fullName evidence="4">Chromo domain-containing protein</fullName>
    </recommendedName>
</protein>
<keyword evidence="3" id="KW-1185">Reference proteome</keyword>
<feature type="region of interest" description="Disordered" evidence="1">
    <location>
        <begin position="83"/>
        <end position="127"/>
    </location>
</feature>
<dbReference type="Proteomes" id="UP000013827">
    <property type="component" value="Unassembled WGS sequence"/>
</dbReference>
<feature type="region of interest" description="Disordered" evidence="1">
    <location>
        <begin position="427"/>
        <end position="482"/>
    </location>
</feature>
<dbReference type="EnsemblProtists" id="EOD26852">
    <property type="protein sequence ID" value="EOD26852"/>
    <property type="gene ID" value="EMIHUDRAFT_468947"/>
</dbReference>